<comment type="caution">
    <text evidence="6">The sequence shown here is derived from an EMBL/GenBank/DDBJ whole genome shotgun (WGS) entry which is preliminary data.</text>
</comment>
<keyword evidence="4" id="KW-0508">mRNA splicing</keyword>
<dbReference type="Pfam" id="PF02966">
    <property type="entry name" value="DIM1"/>
    <property type="match status" value="1"/>
</dbReference>
<evidence type="ECO:0000256" key="3">
    <source>
        <dbReference type="ARBA" id="ARBA00022664"/>
    </source>
</evidence>
<dbReference type="GO" id="GO:0000398">
    <property type="term" value="P:mRNA splicing, via spliceosome"/>
    <property type="evidence" value="ECO:0007669"/>
    <property type="project" value="InterPro"/>
</dbReference>
<gene>
    <name evidence="6" type="ORF">D6D20_06620</name>
</gene>
<name>A0A4S8YVY2_AURPU</name>
<dbReference type="CDD" id="cd02954">
    <property type="entry name" value="DIM1"/>
    <property type="match status" value="1"/>
</dbReference>
<dbReference type="PANTHER" id="PTHR12052:SF5">
    <property type="entry name" value="THIOREDOXIN-LIKE PROTEIN 4A"/>
    <property type="match status" value="1"/>
</dbReference>
<organism evidence="6 7">
    <name type="scientific">Aureobasidium pullulans</name>
    <name type="common">Black yeast</name>
    <name type="synonym">Pullularia pullulans</name>
    <dbReference type="NCBI Taxonomy" id="5580"/>
    <lineage>
        <taxon>Eukaryota</taxon>
        <taxon>Fungi</taxon>
        <taxon>Dikarya</taxon>
        <taxon>Ascomycota</taxon>
        <taxon>Pezizomycotina</taxon>
        <taxon>Dothideomycetes</taxon>
        <taxon>Dothideomycetidae</taxon>
        <taxon>Dothideales</taxon>
        <taxon>Saccotheciaceae</taxon>
        <taxon>Aureobasidium</taxon>
    </lineage>
</organism>
<evidence type="ECO:0000256" key="4">
    <source>
        <dbReference type="ARBA" id="ARBA00023187"/>
    </source>
</evidence>
<sequence>MGSVVLPHLASGWHVDQAIMSEEDRLVVIRFGRDWDKDCMRQDEVLYRIADRVKNFAVIYVCDLDQVPDFNQMYELYDPMTIMFFFRNKHMMCDFGTGNNNKLNWVLEDKQELIDIIETIYRGAKKGRGLVAIYHLDASQHQARLSAFINKNGTQEEQWGHKQCMEKASILLQVTMLETTKHDQRFTRRLEGNSMTWSHKRKGFSSCFCLFSAGV</sequence>
<proteinExistence type="inferred from homology"/>
<accession>A0A4S8YVY2</accession>
<dbReference type="InterPro" id="IPR036249">
    <property type="entry name" value="Thioredoxin-like_sf"/>
</dbReference>
<dbReference type="SMART" id="SM01410">
    <property type="entry name" value="DIM1"/>
    <property type="match status" value="1"/>
</dbReference>
<dbReference type="InterPro" id="IPR004123">
    <property type="entry name" value="Dim1"/>
</dbReference>
<dbReference type="GO" id="GO:0005682">
    <property type="term" value="C:U5 snRNP"/>
    <property type="evidence" value="ECO:0007669"/>
    <property type="project" value="TreeGrafter"/>
</dbReference>
<dbReference type="EMBL" id="QZAN01000080">
    <property type="protein sequence ID" value="THW59269.1"/>
    <property type="molecule type" value="Genomic_DNA"/>
</dbReference>
<evidence type="ECO:0000313" key="6">
    <source>
        <dbReference type="EMBL" id="THW59269.1"/>
    </source>
</evidence>
<dbReference type="PANTHER" id="PTHR12052">
    <property type="entry name" value="THIOREDOXIN-LIKE PROTEN 4A, 4B"/>
    <property type="match status" value="1"/>
</dbReference>
<keyword evidence="5" id="KW-0539">Nucleus</keyword>
<comment type="subcellular location">
    <subcellularLocation>
        <location evidence="1">Nucleus</location>
    </subcellularLocation>
</comment>
<keyword evidence="3" id="KW-0507">mRNA processing</keyword>
<comment type="similarity">
    <text evidence="2">Belongs to the DIM1 family.</text>
</comment>
<dbReference type="Proteomes" id="UP000310421">
    <property type="component" value="Unassembled WGS sequence"/>
</dbReference>
<evidence type="ECO:0000256" key="5">
    <source>
        <dbReference type="ARBA" id="ARBA00023242"/>
    </source>
</evidence>
<dbReference type="SUPFAM" id="SSF52833">
    <property type="entry name" value="Thioredoxin-like"/>
    <property type="match status" value="1"/>
</dbReference>
<dbReference type="Gene3D" id="3.40.30.10">
    <property type="entry name" value="Glutaredoxin"/>
    <property type="match status" value="1"/>
</dbReference>
<protein>
    <submittedName>
        <fullName evidence="6">Mitosis protein dim1</fullName>
    </submittedName>
</protein>
<dbReference type="GO" id="GO:0005681">
    <property type="term" value="C:spliceosomal complex"/>
    <property type="evidence" value="ECO:0007669"/>
    <property type="project" value="TreeGrafter"/>
</dbReference>
<evidence type="ECO:0000256" key="2">
    <source>
        <dbReference type="ARBA" id="ARBA00008241"/>
    </source>
</evidence>
<evidence type="ECO:0000256" key="1">
    <source>
        <dbReference type="ARBA" id="ARBA00004123"/>
    </source>
</evidence>
<evidence type="ECO:0000313" key="7">
    <source>
        <dbReference type="Proteomes" id="UP000310421"/>
    </source>
</evidence>
<dbReference type="FunFam" id="3.40.30.10:FF:000004">
    <property type="entry name" value="Spliceosomal protein DIB1"/>
    <property type="match status" value="1"/>
</dbReference>
<reference evidence="6 7" key="1">
    <citation type="submission" date="2018-10" db="EMBL/GenBank/DDBJ databases">
        <title>Fifty Aureobasidium pullulans genomes reveal a recombining polyextremotolerant generalist.</title>
        <authorList>
            <person name="Gostincar C."/>
            <person name="Turk M."/>
            <person name="Zajc J."/>
            <person name="Gunde-Cimerman N."/>
        </authorList>
    </citation>
    <scope>NUCLEOTIDE SEQUENCE [LARGE SCALE GENOMIC DNA]</scope>
    <source>
        <strain evidence="6 7">EXF-10751</strain>
    </source>
</reference>
<dbReference type="AlphaFoldDB" id="A0A4S8YVY2"/>
<dbReference type="GO" id="GO:0046540">
    <property type="term" value="C:U4/U6 x U5 tri-snRNP complex"/>
    <property type="evidence" value="ECO:0007669"/>
    <property type="project" value="InterPro"/>
</dbReference>